<dbReference type="STRING" id="526224.Bmur_2236"/>
<protein>
    <submittedName>
        <fullName evidence="5">Uncharacterized protein</fullName>
    </submittedName>
</protein>
<dbReference type="HOGENOM" id="CLU_975460_0_0_12"/>
<accession>D5U4Q6</accession>
<organism evidence="5 6">
    <name type="scientific">Brachyspira murdochii (strain ATCC 51284 / DSM 12563 / 56-150)</name>
    <name type="common">Serpulina murdochii</name>
    <dbReference type="NCBI Taxonomy" id="526224"/>
    <lineage>
        <taxon>Bacteria</taxon>
        <taxon>Pseudomonadati</taxon>
        <taxon>Spirochaetota</taxon>
        <taxon>Spirochaetia</taxon>
        <taxon>Brachyspirales</taxon>
        <taxon>Brachyspiraceae</taxon>
        <taxon>Brachyspira</taxon>
    </lineage>
</organism>
<feature type="repeat" description="ANK" evidence="3">
    <location>
        <begin position="218"/>
        <end position="259"/>
    </location>
</feature>
<feature type="transmembrane region" description="Helical" evidence="4">
    <location>
        <begin position="284"/>
        <end position="311"/>
    </location>
</feature>
<keyword evidence="4" id="KW-1133">Transmembrane helix</keyword>
<dbReference type="EMBL" id="CP001959">
    <property type="protein sequence ID" value="ADG72310.1"/>
    <property type="molecule type" value="Genomic_DNA"/>
</dbReference>
<dbReference type="Proteomes" id="UP000001915">
    <property type="component" value="Chromosome"/>
</dbReference>
<dbReference type="eggNOG" id="COG0666">
    <property type="taxonomic scope" value="Bacteria"/>
</dbReference>
<evidence type="ECO:0000313" key="6">
    <source>
        <dbReference type="Proteomes" id="UP000001915"/>
    </source>
</evidence>
<sequence length="319" mass="36892">MKHIFDKHTYMTYNYEKYAIKKRFMMKVIIIFIISSCISYAQVSEDFKKLAATNKESALAQSVYSENLDEFKYVIENMENNKEYITYSITNSSYEWYDYIPNLSTNNFSNFVKVLLDNGMNINEKNEAGKSLILDVSKSYDSHRKPKFSTSEIIGVPDSKYKIETLINLGATNINIQDNDGNGILHHILSRDNIGTEEYDIIEMLIKNAVNINLQNNDGDTALHKISYKKNNRYRNIDMEKKVISLLMENNADKNIKNNNGKKAYQGGFTYNIKLIFSKIFNDILYPIFILLLIIIVAIPSFIFYAISGFIENIAGFFR</sequence>
<keyword evidence="2 3" id="KW-0040">ANK repeat</keyword>
<dbReference type="Gene3D" id="1.25.40.20">
    <property type="entry name" value="Ankyrin repeat-containing domain"/>
    <property type="match status" value="1"/>
</dbReference>
<dbReference type="InterPro" id="IPR051637">
    <property type="entry name" value="Ank_repeat_dom-contain_49"/>
</dbReference>
<dbReference type="AlphaFoldDB" id="D5U4Q6"/>
<keyword evidence="4" id="KW-0812">Transmembrane</keyword>
<evidence type="ECO:0000256" key="3">
    <source>
        <dbReference type="PROSITE-ProRule" id="PRU00023"/>
    </source>
</evidence>
<dbReference type="PANTHER" id="PTHR24180">
    <property type="entry name" value="CYCLIN-DEPENDENT KINASE INHIBITOR 2C-RELATED"/>
    <property type="match status" value="1"/>
</dbReference>
<keyword evidence="1" id="KW-0677">Repeat</keyword>
<keyword evidence="4" id="KW-0472">Membrane</keyword>
<gene>
    <name evidence="5" type="ordered locus">Bmur_2236</name>
</gene>
<dbReference type="PANTHER" id="PTHR24180:SF57">
    <property type="entry name" value="ANKYRIN REPEAT DOMAIN-CONTAINING PROTEIN 39"/>
    <property type="match status" value="1"/>
</dbReference>
<reference evidence="5 6" key="1">
    <citation type="journal article" date="2010" name="Stand. Genomic Sci.">
        <title>Complete genome sequence of Brachyspira murdochii type strain (56-150).</title>
        <authorList>
            <person name="Pati A."/>
            <person name="Sikorski J."/>
            <person name="Gronow S."/>
            <person name="Munk C."/>
            <person name="Lapidus A."/>
            <person name="Copeland A."/>
            <person name="Glavina Del Tio T."/>
            <person name="Nolan M."/>
            <person name="Lucas S."/>
            <person name="Chen F."/>
            <person name="Tice H."/>
            <person name="Cheng J.F."/>
            <person name="Han C."/>
            <person name="Detter J.C."/>
            <person name="Bruce D."/>
            <person name="Tapia R."/>
            <person name="Goodwin L."/>
            <person name="Pitluck S."/>
            <person name="Liolios K."/>
            <person name="Ivanova N."/>
            <person name="Mavromatis K."/>
            <person name="Mikhailova N."/>
            <person name="Chen A."/>
            <person name="Palaniappan K."/>
            <person name="Land M."/>
            <person name="Hauser L."/>
            <person name="Chang Y.J."/>
            <person name="Jeffries C.D."/>
            <person name="Spring S."/>
            <person name="Rohde M."/>
            <person name="Goker M."/>
            <person name="Bristow J."/>
            <person name="Eisen J.A."/>
            <person name="Markowitz V."/>
            <person name="Hugenholtz P."/>
            <person name="Kyrpides N.C."/>
            <person name="Klenk H.P."/>
        </authorList>
    </citation>
    <scope>NUCLEOTIDE SEQUENCE [LARGE SCALE GENOMIC DNA]</scope>
    <source>
        <strain evidence="6">ATCC 51284 / DSM 12563 / 56-150</strain>
    </source>
</reference>
<evidence type="ECO:0000256" key="2">
    <source>
        <dbReference type="ARBA" id="ARBA00023043"/>
    </source>
</evidence>
<evidence type="ECO:0000313" key="5">
    <source>
        <dbReference type="EMBL" id="ADG72310.1"/>
    </source>
</evidence>
<evidence type="ECO:0000256" key="1">
    <source>
        <dbReference type="ARBA" id="ARBA00022737"/>
    </source>
</evidence>
<evidence type="ECO:0000256" key="4">
    <source>
        <dbReference type="SAM" id="Phobius"/>
    </source>
</evidence>
<dbReference type="SUPFAM" id="SSF48403">
    <property type="entry name" value="Ankyrin repeat"/>
    <property type="match status" value="1"/>
</dbReference>
<dbReference type="KEGG" id="brm:Bmur_2236"/>
<dbReference type="PROSITE" id="PS50088">
    <property type="entry name" value="ANK_REPEAT"/>
    <property type="match status" value="1"/>
</dbReference>
<dbReference type="InterPro" id="IPR036770">
    <property type="entry name" value="Ankyrin_rpt-contain_sf"/>
</dbReference>
<name>D5U4Q6_BRAM5</name>
<proteinExistence type="predicted"/>
<dbReference type="InterPro" id="IPR002110">
    <property type="entry name" value="Ankyrin_rpt"/>
</dbReference>